<evidence type="ECO:0000313" key="6">
    <source>
        <dbReference type="Proteomes" id="UP001525566"/>
    </source>
</evidence>
<feature type="domain" description="Type I restriction modification DNA specificity" evidence="4">
    <location>
        <begin position="290"/>
        <end position="445"/>
    </location>
</feature>
<keyword evidence="5" id="KW-0378">Hydrolase</keyword>
<dbReference type="SUPFAM" id="SSF116734">
    <property type="entry name" value="DNA methylase specificity domain"/>
    <property type="match status" value="2"/>
</dbReference>
<keyword evidence="5" id="KW-0255">Endonuclease</keyword>
<comment type="similarity">
    <text evidence="1">Belongs to the type-I restriction system S methylase family.</text>
</comment>
<organism evidence="5 6">
    <name type="scientific">Chryseobacterium herbae</name>
    <dbReference type="NCBI Taxonomy" id="2976476"/>
    <lineage>
        <taxon>Bacteria</taxon>
        <taxon>Pseudomonadati</taxon>
        <taxon>Bacteroidota</taxon>
        <taxon>Flavobacteriia</taxon>
        <taxon>Flavobacteriales</taxon>
        <taxon>Weeksellaceae</taxon>
        <taxon>Chryseobacterium group</taxon>
        <taxon>Chryseobacterium</taxon>
    </lineage>
</organism>
<keyword evidence="3" id="KW-0238">DNA-binding</keyword>
<dbReference type="PANTHER" id="PTHR30408">
    <property type="entry name" value="TYPE-1 RESTRICTION ENZYME ECOKI SPECIFICITY PROTEIN"/>
    <property type="match status" value="1"/>
</dbReference>
<dbReference type="Proteomes" id="UP001525566">
    <property type="component" value="Unassembled WGS sequence"/>
</dbReference>
<sequence length="453" mass="50778">MKAIKIKNIGFAESDLRLDASYHLSDGPLTKLKLAKSPYNLTSLSIECSRIFSGNIFKRLFVEGLEYGWPYLTGSDMVNADINNGKYISKKYTSQADNLRIQKDWILISCSGTLGNCVFTNEEFEGKVGTHDLIRAIPNERNVLKGYLYAYLASKYGYGLLTQSSYGGVIKHIEPHHIEDLPIPILKKIKQQEIDTLILESTSLRVGANRMLREAIELFEGLQIGHKYGSSACQNISIKSISSGYKRFDSSYAIVGKKVKDSLSKVGLTFKTIRSQTSGIFIGPRSKRNYVDLGIPFLSTSTMQKANPTKTEKFIGKKGSEGFIVEEGWLLTTRSGTLGDTVYTLPCFSGYAVSEDAIRIVIKQESELSREYIYAFLKSELGKSSLLSGSYGSVIQHLNEDYIADIKVPILDPEEILFIEEKITQHIYDLNQAILMENQAINLVEKEIESWQK</sequence>
<comment type="caution">
    <text evidence="5">The sequence shown here is derived from an EMBL/GenBank/DDBJ whole genome shotgun (WGS) entry which is preliminary data.</text>
</comment>
<dbReference type="InterPro" id="IPR000055">
    <property type="entry name" value="Restrct_endonuc_typeI_TRD"/>
</dbReference>
<dbReference type="PANTHER" id="PTHR30408:SF12">
    <property type="entry name" value="TYPE I RESTRICTION ENZYME MJAVIII SPECIFICITY SUBUNIT"/>
    <property type="match status" value="1"/>
</dbReference>
<dbReference type="Gene3D" id="3.90.220.20">
    <property type="entry name" value="DNA methylase specificity domains"/>
    <property type="match status" value="2"/>
</dbReference>
<dbReference type="EC" id="3.1.21.-" evidence="5"/>
<keyword evidence="6" id="KW-1185">Reference proteome</keyword>
<gene>
    <name evidence="5" type="ORF">N0B48_08205</name>
</gene>
<dbReference type="Pfam" id="PF01420">
    <property type="entry name" value="Methylase_S"/>
    <property type="match status" value="2"/>
</dbReference>
<accession>A0ABT2ISQ2</accession>
<dbReference type="RefSeq" id="WP_259838161.1">
    <property type="nucleotide sequence ID" value="NZ_JAOAMU010000002.1"/>
</dbReference>
<feature type="domain" description="Type I restriction modification DNA specificity" evidence="4">
    <location>
        <begin position="70"/>
        <end position="194"/>
    </location>
</feature>
<evidence type="ECO:0000256" key="2">
    <source>
        <dbReference type="ARBA" id="ARBA00022747"/>
    </source>
</evidence>
<evidence type="ECO:0000259" key="4">
    <source>
        <dbReference type="Pfam" id="PF01420"/>
    </source>
</evidence>
<dbReference type="InterPro" id="IPR052021">
    <property type="entry name" value="Type-I_RS_S_subunit"/>
</dbReference>
<reference evidence="5 6" key="1">
    <citation type="submission" date="2022-09" db="EMBL/GenBank/DDBJ databases">
        <title>Chryseobacterium oleae sp.nov., isolated from the inter-root soil of Pyrola calliantha H. Andr. in Tibet.</title>
        <authorList>
            <person name="Li Z."/>
        </authorList>
    </citation>
    <scope>NUCLEOTIDE SEQUENCE [LARGE SCALE GENOMIC DNA]</scope>
    <source>
        <strain evidence="6">pc1-10</strain>
    </source>
</reference>
<dbReference type="EMBL" id="JAOAMU010000002">
    <property type="protein sequence ID" value="MCT2561864.1"/>
    <property type="molecule type" value="Genomic_DNA"/>
</dbReference>
<evidence type="ECO:0000313" key="5">
    <source>
        <dbReference type="EMBL" id="MCT2561864.1"/>
    </source>
</evidence>
<proteinExistence type="inferred from homology"/>
<name>A0ABT2ISQ2_9FLAO</name>
<dbReference type="GO" id="GO:0016787">
    <property type="term" value="F:hydrolase activity"/>
    <property type="evidence" value="ECO:0007669"/>
    <property type="project" value="UniProtKB-KW"/>
</dbReference>
<keyword evidence="5" id="KW-0540">Nuclease</keyword>
<evidence type="ECO:0000256" key="1">
    <source>
        <dbReference type="ARBA" id="ARBA00010923"/>
    </source>
</evidence>
<evidence type="ECO:0000256" key="3">
    <source>
        <dbReference type="ARBA" id="ARBA00023125"/>
    </source>
</evidence>
<dbReference type="InterPro" id="IPR044946">
    <property type="entry name" value="Restrct_endonuc_typeI_TRD_sf"/>
</dbReference>
<keyword evidence="2" id="KW-0680">Restriction system</keyword>
<protein>
    <submittedName>
        <fullName evidence="5">Restriction endonuclease subunit S</fullName>
        <ecNumber evidence="5">3.1.21.-</ecNumber>
    </submittedName>
</protein>
<dbReference type="GO" id="GO:0004519">
    <property type="term" value="F:endonuclease activity"/>
    <property type="evidence" value="ECO:0007669"/>
    <property type="project" value="UniProtKB-KW"/>
</dbReference>